<sequence length="19" mass="2263">MLKNLLLSAVFMKFHNEQV</sequence>
<name>A0A2P2NW40_RHIMU</name>
<accession>A0A2P2NW40</accession>
<evidence type="ECO:0000313" key="1">
    <source>
        <dbReference type="EMBL" id="MBX46748.1"/>
    </source>
</evidence>
<reference evidence="1" key="1">
    <citation type="submission" date="2018-02" db="EMBL/GenBank/DDBJ databases">
        <title>Rhizophora mucronata_Transcriptome.</title>
        <authorList>
            <person name="Meera S.P."/>
            <person name="Sreeshan A."/>
            <person name="Augustine A."/>
        </authorList>
    </citation>
    <scope>NUCLEOTIDE SEQUENCE</scope>
    <source>
        <tissue evidence="1">Leaf</tissue>
    </source>
</reference>
<dbReference type="AlphaFoldDB" id="A0A2P2NW40"/>
<protein>
    <submittedName>
        <fullName evidence="1">Uncharacterized protein</fullName>
    </submittedName>
</protein>
<organism evidence="1">
    <name type="scientific">Rhizophora mucronata</name>
    <name type="common">Asiatic mangrove</name>
    <dbReference type="NCBI Taxonomy" id="61149"/>
    <lineage>
        <taxon>Eukaryota</taxon>
        <taxon>Viridiplantae</taxon>
        <taxon>Streptophyta</taxon>
        <taxon>Embryophyta</taxon>
        <taxon>Tracheophyta</taxon>
        <taxon>Spermatophyta</taxon>
        <taxon>Magnoliopsida</taxon>
        <taxon>eudicotyledons</taxon>
        <taxon>Gunneridae</taxon>
        <taxon>Pentapetalae</taxon>
        <taxon>rosids</taxon>
        <taxon>fabids</taxon>
        <taxon>Malpighiales</taxon>
        <taxon>Rhizophoraceae</taxon>
        <taxon>Rhizophora</taxon>
    </lineage>
</organism>
<dbReference type="EMBL" id="GGEC01066264">
    <property type="protein sequence ID" value="MBX46748.1"/>
    <property type="molecule type" value="Transcribed_RNA"/>
</dbReference>
<proteinExistence type="predicted"/>